<dbReference type="PANTHER" id="PTHR33223:SF6">
    <property type="entry name" value="CCHC-TYPE DOMAIN-CONTAINING PROTEIN"/>
    <property type="match status" value="1"/>
</dbReference>
<dbReference type="SUPFAM" id="SSF57756">
    <property type="entry name" value="Retrovirus zinc finger-like domains"/>
    <property type="match status" value="1"/>
</dbReference>
<dbReference type="GO" id="GO:0008270">
    <property type="term" value="F:zinc ion binding"/>
    <property type="evidence" value="ECO:0007669"/>
    <property type="project" value="InterPro"/>
</dbReference>
<comment type="caution">
    <text evidence="3">The sequence shown here is derived from an EMBL/GenBank/DDBJ whole genome shotgun (WGS) entry which is preliminary data.</text>
</comment>
<gene>
    <name evidence="4" type="ORF">RF55_14229</name>
    <name evidence="3" type="ORF">RF55_14259</name>
</gene>
<evidence type="ECO:0000313" key="5">
    <source>
        <dbReference type="Proteomes" id="UP000036403"/>
    </source>
</evidence>
<protein>
    <recommendedName>
        <fullName evidence="2">Retrotransposon gag domain-containing protein</fullName>
    </recommendedName>
</protein>
<dbReference type="EMBL" id="LBMM01011641">
    <property type="protein sequence ID" value="KMQ86728.1"/>
    <property type="molecule type" value="Genomic_DNA"/>
</dbReference>
<evidence type="ECO:0000256" key="1">
    <source>
        <dbReference type="SAM" id="MobiDB-lite"/>
    </source>
</evidence>
<dbReference type="OrthoDB" id="7617004at2759"/>
<dbReference type="InterPro" id="IPR005162">
    <property type="entry name" value="Retrotrans_gag_dom"/>
</dbReference>
<evidence type="ECO:0000313" key="4">
    <source>
        <dbReference type="EMBL" id="KMQ86728.1"/>
    </source>
</evidence>
<proteinExistence type="predicted"/>
<evidence type="ECO:0000313" key="3">
    <source>
        <dbReference type="EMBL" id="KMQ86698.1"/>
    </source>
</evidence>
<dbReference type="PANTHER" id="PTHR33223">
    <property type="entry name" value="CCHC-TYPE DOMAIN-CONTAINING PROTEIN"/>
    <property type="match status" value="1"/>
</dbReference>
<dbReference type="PaxDb" id="67767-A0A0J7K8E3"/>
<keyword evidence="5" id="KW-1185">Reference proteome</keyword>
<feature type="region of interest" description="Disordered" evidence="1">
    <location>
        <begin position="317"/>
        <end position="341"/>
    </location>
</feature>
<dbReference type="EMBL" id="LBMM01011682">
    <property type="protein sequence ID" value="KMQ86698.1"/>
    <property type="molecule type" value="Genomic_DNA"/>
</dbReference>
<feature type="domain" description="Retrotransposon gag" evidence="2">
    <location>
        <begin position="141"/>
        <end position="224"/>
    </location>
</feature>
<accession>A0A0J7K8E3</accession>
<organism evidence="3 5">
    <name type="scientific">Lasius niger</name>
    <name type="common">Black garden ant</name>
    <dbReference type="NCBI Taxonomy" id="67767"/>
    <lineage>
        <taxon>Eukaryota</taxon>
        <taxon>Metazoa</taxon>
        <taxon>Ecdysozoa</taxon>
        <taxon>Arthropoda</taxon>
        <taxon>Hexapoda</taxon>
        <taxon>Insecta</taxon>
        <taxon>Pterygota</taxon>
        <taxon>Neoptera</taxon>
        <taxon>Endopterygota</taxon>
        <taxon>Hymenoptera</taxon>
        <taxon>Apocrita</taxon>
        <taxon>Aculeata</taxon>
        <taxon>Formicoidea</taxon>
        <taxon>Formicidae</taxon>
        <taxon>Formicinae</taxon>
        <taxon>Lasius</taxon>
        <taxon>Lasius</taxon>
    </lineage>
</organism>
<name>A0A0J7K8E3_LASNI</name>
<dbReference type="Gene3D" id="4.10.60.10">
    <property type="entry name" value="Zinc finger, CCHC-type"/>
    <property type="match status" value="1"/>
</dbReference>
<dbReference type="AlphaFoldDB" id="A0A0J7K8E3"/>
<dbReference type="GO" id="GO:0003676">
    <property type="term" value="F:nucleic acid binding"/>
    <property type="evidence" value="ECO:0007669"/>
    <property type="project" value="InterPro"/>
</dbReference>
<reference evidence="3 5" key="1">
    <citation type="submission" date="2015-04" db="EMBL/GenBank/DDBJ databases">
        <title>Lasius niger genome sequencing.</title>
        <authorList>
            <person name="Konorov E.A."/>
            <person name="Nikitin M.A."/>
            <person name="Kirill M.V."/>
            <person name="Chang P."/>
        </authorList>
    </citation>
    <scope>NUCLEOTIDE SEQUENCE [LARGE SCALE GENOMIC DNA]</scope>
    <source>
        <tissue evidence="3">Whole</tissue>
    </source>
</reference>
<sequence length="341" mass="38715">MNKMKAWVYDLPKSDLAAFAATRGIDTAGTLDDIRRRVRTYLEAHPEALADAEPAATAGPSTETFADAREAPRTPINVTLPVPPFRPNAGPCIDDTKSINQIRKWGCHFDGRDPIAFLERVEELKTAYGFPDQQMLKGLPELMRGDALLWHRNNREDWQVWGDFERAFRANYLPRRYQAALRREAADRRQKPGEGFSKYATDLLTLMRRAGGFTRSEQLDRLYENMHPDYKVYVRYDEATSVAELQGRAAEYEEIERQRRDVRKSERTDAPKAAVAAAYNKEECCWRCKQRGHTRFHCKRPAKKFCSQCGRDGVLTKDCHPPGNAEQAGGVAAETSTPTSA</sequence>
<dbReference type="Proteomes" id="UP000036403">
    <property type="component" value="Unassembled WGS sequence"/>
</dbReference>
<dbReference type="InterPro" id="IPR036875">
    <property type="entry name" value="Znf_CCHC_sf"/>
</dbReference>
<evidence type="ECO:0000259" key="2">
    <source>
        <dbReference type="Pfam" id="PF03732"/>
    </source>
</evidence>
<dbReference type="Pfam" id="PF03732">
    <property type="entry name" value="Retrotrans_gag"/>
    <property type="match status" value="1"/>
</dbReference>